<reference evidence="2" key="1">
    <citation type="journal article" date="2018" name="Curr. Microbiol.">
        <title>Cellulosimicrobium arenosum sp. nov., Isolated from Marine Sediment Sand.</title>
        <authorList>
            <person name="Oh M."/>
            <person name="Kim J.H."/>
            <person name="Yoon J.H."/>
            <person name="Schumann P."/>
            <person name="Kim W."/>
        </authorList>
    </citation>
    <scope>NUCLEOTIDE SEQUENCE</scope>
    <source>
        <strain evidence="2">KCTC 49039</strain>
    </source>
</reference>
<feature type="chain" id="PRO_5038758004" description="WxL domain-containing protein" evidence="1">
    <location>
        <begin position="29"/>
        <end position="212"/>
    </location>
</feature>
<dbReference type="AlphaFoldDB" id="A0A927G707"/>
<keyword evidence="1" id="KW-0732">Signal</keyword>
<sequence length="212" mass="21730">MNARAKKQFVAGGALGAMLIGTVALGSAASADPGDTTDVEVSVSIESTVEPGNLAMSVAADSTSLDEVDTTVDGTREFTGTLPTVTVTDTRAVEEVPEGAFWAVLGQATDFMGSDGQDAIGAENLGWAPMLEEAGESGLVEAGEEVDPALEGDTDEGNNVGLVDQELLVSTFDSTEVNPEGSWSANADLTLRTAEDVEGGDYSSTLTLSLFE</sequence>
<comment type="caution">
    <text evidence="2">The sequence shown here is derived from an EMBL/GenBank/DDBJ whole genome shotgun (WGS) entry which is preliminary data.</text>
</comment>
<feature type="signal peptide" evidence="1">
    <location>
        <begin position="1"/>
        <end position="28"/>
    </location>
</feature>
<protein>
    <recommendedName>
        <fullName evidence="4">WxL domain-containing protein</fullName>
    </recommendedName>
</protein>
<accession>A0A927G707</accession>
<gene>
    <name evidence="2" type="ORF">IF651_03100</name>
</gene>
<keyword evidence="3" id="KW-1185">Reference proteome</keyword>
<reference evidence="2" key="2">
    <citation type="submission" date="2020-09" db="EMBL/GenBank/DDBJ databases">
        <authorList>
            <person name="Yu Y."/>
        </authorList>
    </citation>
    <scope>NUCLEOTIDE SEQUENCE</scope>
    <source>
        <strain evidence="2">KCTC 49039</strain>
    </source>
</reference>
<proteinExistence type="predicted"/>
<evidence type="ECO:0000313" key="2">
    <source>
        <dbReference type="EMBL" id="MBD8078044.1"/>
    </source>
</evidence>
<evidence type="ECO:0000313" key="3">
    <source>
        <dbReference type="Proteomes" id="UP000610846"/>
    </source>
</evidence>
<dbReference type="RefSeq" id="WP_191827640.1">
    <property type="nucleotide sequence ID" value="NZ_JACYHB010000002.1"/>
</dbReference>
<dbReference type="Proteomes" id="UP000610846">
    <property type="component" value="Unassembled WGS sequence"/>
</dbReference>
<organism evidence="2 3">
    <name type="scientific">Cellulosimicrobium arenosum</name>
    <dbReference type="NCBI Taxonomy" id="2708133"/>
    <lineage>
        <taxon>Bacteria</taxon>
        <taxon>Bacillati</taxon>
        <taxon>Actinomycetota</taxon>
        <taxon>Actinomycetes</taxon>
        <taxon>Micrococcales</taxon>
        <taxon>Promicromonosporaceae</taxon>
        <taxon>Cellulosimicrobium</taxon>
    </lineage>
</organism>
<evidence type="ECO:0008006" key="4">
    <source>
        <dbReference type="Google" id="ProtNLM"/>
    </source>
</evidence>
<evidence type="ECO:0000256" key="1">
    <source>
        <dbReference type="SAM" id="SignalP"/>
    </source>
</evidence>
<dbReference type="EMBL" id="JACYHB010000002">
    <property type="protein sequence ID" value="MBD8078044.1"/>
    <property type="molecule type" value="Genomic_DNA"/>
</dbReference>
<name>A0A927G707_9MICO</name>